<organism evidence="2 3">
    <name type="scientific">Pajaroellobacter abortibovis</name>
    <dbReference type="NCBI Taxonomy" id="1882918"/>
    <lineage>
        <taxon>Bacteria</taxon>
        <taxon>Pseudomonadati</taxon>
        <taxon>Myxococcota</taxon>
        <taxon>Polyangia</taxon>
        <taxon>Polyangiales</taxon>
        <taxon>Polyangiaceae</taxon>
    </lineage>
</organism>
<evidence type="ECO:0000256" key="1">
    <source>
        <dbReference type="SAM" id="Phobius"/>
    </source>
</evidence>
<keyword evidence="3" id="KW-1185">Reference proteome</keyword>
<protein>
    <submittedName>
        <fullName evidence="2">Uncharacterized protein</fullName>
    </submittedName>
</protein>
<feature type="transmembrane region" description="Helical" evidence="1">
    <location>
        <begin position="95"/>
        <end position="117"/>
    </location>
</feature>
<dbReference type="EMBL" id="CP016908">
    <property type="protein sequence ID" value="APS00488.1"/>
    <property type="molecule type" value="Genomic_DNA"/>
</dbReference>
<accession>A0A1L6MYJ9</accession>
<reference evidence="2 3" key="1">
    <citation type="submission" date="2016-08" db="EMBL/GenBank/DDBJ databases">
        <title>Identification and validation of antigenic proteins from Pajaroellobacter abortibovis using de-novo genome sequence assembly and reverse vaccinology.</title>
        <authorList>
            <person name="Welly B.T."/>
            <person name="Miller M.R."/>
            <person name="Stott J.L."/>
            <person name="Blanchard M.T."/>
            <person name="Islas-Trejo A.D."/>
            <person name="O'Rourke S.M."/>
            <person name="Young A.E."/>
            <person name="Medrano J.F."/>
            <person name="Van Eenennaam A.L."/>
        </authorList>
    </citation>
    <scope>NUCLEOTIDE SEQUENCE [LARGE SCALE GENOMIC DNA]</scope>
    <source>
        <strain evidence="2 3">BTF92-0548A/99-0131</strain>
    </source>
</reference>
<keyword evidence="1" id="KW-0472">Membrane</keyword>
<keyword evidence="1" id="KW-0812">Transmembrane</keyword>
<evidence type="ECO:0000313" key="3">
    <source>
        <dbReference type="Proteomes" id="UP000185544"/>
    </source>
</evidence>
<evidence type="ECO:0000313" key="2">
    <source>
        <dbReference type="EMBL" id="APS00488.1"/>
    </source>
</evidence>
<name>A0A1L6MYJ9_9BACT</name>
<dbReference type="RefSeq" id="WP_075277155.1">
    <property type="nucleotide sequence ID" value="NZ_CP016908.1"/>
</dbReference>
<sequence length="126" mass="14537">MEHSGEQEAGTPFPNQSARMKLVDTVTERAPGKTHWTRVSMGSANSDGSINVRLDAIPINGTLQLRDWERRESQRKIKREENRSDKVKNQIPPYYVPYLLSNNFAIIFTLLLLPYFFHLTESTMKN</sequence>
<keyword evidence="1" id="KW-1133">Transmembrane helix</keyword>
<dbReference type="KEGG" id="pabo:BCY86_07215"/>
<proteinExistence type="predicted"/>
<gene>
    <name evidence="2" type="ORF">BCY86_07215</name>
</gene>
<dbReference type="Proteomes" id="UP000185544">
    <property type="component" value="Chromosome"/>
</dbReference>
<dbReference type="AlphaFoldDB" id="A0A1L6MYJ9"/>